<dbReference type="SUPFAM" id="SSF50182">
    <property type="entry name" value="Sm-like ribonucleoproteins"/>
    <property type="match status" value="1"/>
</dbReference>
<keyword evidence="10" id="KW-1185">Reference proteome</keyword>
<evidence type="ECO:0000256" key="7">
    <source>
        <dbReference type="SAM" id="Phobius"/>
    </source>
</evidence>
<dbReference type="RefSeq" id="WP_127708164.1">
    <property type="nucleotide sequence ID" value="NZ_SACK01000013.1"/>
</dbReference>
<feature type="domain" description="Mechanosensitive ion channel MscS" evidence="8">
    <location>
        <begin position="104"/>
        <end position="170"/>
    </location>
</feature>
<keyword evidence="4 7" id="KW-0812">Transmembrane</keyword>
<keyword evidence="5 7" id="KW-1133">Transmembrane helix</keyword>
<comment type="caution">
    <text evidence="9">The sequence shown here is derived from an EMBL/GenBank/DDBJ whole genome shotgun (WGS) entry which is preliminary data.</text>
</comment>
<dbReference type="Pfam" id="PF00924">
    <property type="entry name" value="MS_channel_2nd"/>
    <property type="match status" value="1"/>
</dbReference>
<feature type="transmembrane region" description="Helical" evidence="7">
    <location>
        <begin position="85"/>
        <end position="105"/>
    </location>
</feature>
<dbReference type="GO" id="GO:0008381">
    <property type="term" value="F:mechanosensitive monoatomic ion channel activity"/>
    <property type="evidence" value="ECO:0007669"/>
    <property type="project" value="InterPro"/>
</dbReference>
<evidence type="ECO:0000256" key="1">
    <source>
        <dbReference type="ARBA" id="ARBA00004651"/>
    </source>
</evidence>
<sequence>MDLNKFYDKAYDWIIRYGPRLVIGIILLVVGFWLIQRFMKWWQGRMERRKVDPTIKAFLQSLVGVALRVLLLLGFMQIVGIPMTLFAAVIGAFGVAIGLALSGTLQNFSSGVLILLLKPFAVGDNIITQGLEGTVTSIQIFYTIVRTFDNRLVIVPNSKLSNEVIINISREGNRRLDMEFRFPNSVDIKEAKEVIDNAVDKVENILKTPERRIGVAVVEADGYKINVNVWVQAHGFYDTKYIVQEIILQAIKDAGIKIAGL</sequence>
<evidence type="ECO:0000313" key="9">
    <source>
        <dbReference type="EMBL" id="RVT97193.1"/>
    </source>
</evidence>
<dbReference type="Gene3D" id="2.30.30.60">
    <property type="match status" value="1"/>
</dbReference>
<dbReference type="OrthoDB" id="9809206at2"/>
<feature type="transmembrane region" description="Helical" evidence="7">
    <location>
        <begin position="57"/>
        <end position="79"/>
    </location>
</feature>
<dbReference type="Gene3D" id="1.10.287.1260">
    <property type="match status" value="1"/>
</dbReference>
<dbReference type="PANTHER" id="PTHR30221:SF1">
    <property type="entry name" value="SMALL-CONDUCTANCE MECHANOSENSITIVE CHANNEL"/>
    <property type="match status" value="1"/>
</dbReference>
<dbReference type="EMBL" id="SACK01000013">
    <property type="protein sequence ID" value="RVT97193.1"/>
    <property type="molecule type" value="Genomic_DNA"/>
</dbReference>
<reference evidence="9 10" key="1">
    <citation type="submission" date="2019-01" db="EMBL/GenBank/DDBJ databases">
        <authorList>
            <person name="Chen W.-M."/>
        </authorList>
    </citation>
    <scope>NUCLEOTIDE SEQUENCE [LARGE SCALE GENOMIC DNA]</scope>
    <source>
        <strain evidence="9 10">YBJ-36</strain>
    </source>
</reference>
<accession>A0A437MHT1</accession>
<evidence type="ECO:0000256" key="3">
    <source>
        <dbReference type="ARBA" id="ARBA00022475"/>
    </source>
</evidence>
<dbReference type="Gene3D" id="3.30.70.100">
    <property type="match status" value="1"/>
</dbReference>
<dbReference type="SUPFAM" id="SSF82861">
    <property type="entry name" value="Mechanosensitive channel protein MscS (YggB), transmembrane region"/>
    <property type="match status" value="1"/>
</dbReference>
<evidence type="ECO:0000256" key="2">
    <source>
        <dbReference type="ARBA" id="ARBA00008017"/>
    </source>
</evidence>
<comment type="subcellular location">
    <subcellularLocation>
        <location evidence="1">Cell membrane</location>
        <topology evidence="1">Multi-pass membrane protein</topology>
    </subcellularLocation>
</comment>
<dbReference type="PROSITE" id="PS01246">
    <property type="entry name" value="UPF0003"/>
    <property type="match status" value="1"/>
</dbReference>
<keyword evidence="6 7" id="KW-0472">Membrane</keyword>
<keyword evidence="3" id="KW-1003">Cell membrane</keyword>
<dbReference type="InterPro" id="IPR011066">
    <property type="entry name" value="MscS_channel_C_sf"/>
</dbReference>
<dbReference type="Proteomes" id="UP000282759">
    <property type="component" value="Unassembled WGS sequence"/>
</dbReference>
<comment type="similarity">
    <text evidence="2">Belongs to the MscS (TC 1.A.23) family.</text>
</comment>
<evidence type="ECO:0000313" key="10">
    <source>
        <dbReference type="Proteomes" id="UP000282759"/>
    </source>
</evidence>
<protein>
    <submittedName>
        <fullName evidence="9">Mechanosensitive ion channel family protein</fullName>
    </submittedName>
</protein>
<dbReference type="GO" id="GO:0005886">
    <property type="term" value="C:plasma membrane"/>
    <property type="evidence" value="ECO:0007669"/>
    <property type="project" value="UniProtKB-SubCell"/>
</dbReference>
<dbReference type="InterPro" id="IPR011014">
    <property type="entry name" value="MscS_channel_TM-2"/>
</dbReference>
<feature type="transmembrane region" description="Helical" evidence="7">
    <location>
        <begin position="17"/>
        <end position="36"/>
    </location>
</feature>
<dbReference type="InterPro" id="IPR006686">
    <property type="entry name" value="MscS_channel_CS"/>
</dbReference>
<dbReference type="InterPro" id="IPR045275">
    <property type="entry name" value="MscS_archaea/bacteria_type"/>
</dbReference>
<dbReference type="InterPro" id="IPR010920">
    <property type="entry name" value="LSM_dom_sf"/>
</dbReference>
<proteinExistence type="inferred from homology"/>
<evidence type="ECO:0000256" key="5">
    <source>
        <dbReference type="ARBA" id="ARBA00022989"/>
    </source>
</evidence>
<dbReference type="InterPro" id="IPR006685">
    <property type="entry name" value="MscS_channel_2nd"/>
</dbReference>
<evidence type="ECO:0000256" key="4">
    <source>
        <dbReference type="ARBA" id="ARBA00022692"/>
    </source>
</evidence>
<dbReference type="InterPro" id="IPR023408">
    <property type="entry name" value="MscS_beta-dom_sf"/>
</dbReference>
<gene>
    <name evidence="9" type="ORF">EOD41_19495</name>
</gene>
<evidence type="ECO:0000256" key="6">
    <source>
        <dbReference type="ARBA" id="ARBA00023136"/>
    </source>
</evidence>
<dbReference type="Pfam" id="PF05552">
    <property type="entry name" value="MS_channel_1st_1"/>
    <property type="match status" value="1"/>
</dbReference>
<dbReference type="InterPro" id="IPR008910">
    <property type="entry name" value="MSC_TM_helix"/>
</dbReference>
<dbReference type="PANTHER" id="PTHR30221">
    <property type="entry name" value="SMALL-CONDUCTANCE MECHANOSENSITIVE CHANNEL"/>
    <property type="match status" value="1"/>
</dbReference>
<evidence type="ECO:0000259" key="8">
    <source>
        <dbReference type="Pfam" id="PF00924"/>
    </source>
</evidence>
<name>A0A437MHT1_9SPHI</name>
<dbReference type="AlphaFoldDB" id="A0A437MHT1"/>
<dbReference type="SUPFAM" id="SSF82689">
    <property type="entry name" value="Mechanosensitive channel protein MscS (YggB), C-terminal domain"/>
    <property type="match status" value="1"/>
</dbReference>
<organism evidence="9 10">
    <name type="scientific">Mucilaginibacter limnophilus</name>
    <dbReference type="NCBI Taxonomy" id="1932778"/>
    <lineage>
        <taxon>Bacteria</taxon>
        <taxon>Pseudomonadati</taxon>
        <taxon>Bacteroidota</taxon>
        <taxon>Sphingobacteriia</taxon>
        <taxon>Sphingobacteriales</taxon>
        <taxon>Sphingobacteriaceae</taxon>
        <taxon>Mucilaginibacter</taxon>
    </lineage>
</organism>